<dbReference type="STRING" id="7168.A0A182N7L1"/>
<keyword evidence="1" id="KW-0863">Zinc-finger</keyword>
<keyword evidence="5" id="KW-1185">Reference proteome</keyword>
<evidence type="ECO:0000313" key="5">
    <source>
        <dbReference type="Proteomes" id="UP000075884"/>
    </source>
</evidence>
<feature type="compositionally biased region" description="Basic and acidic residues" evidence="2">
    <location>
        <begin position="217"/>
        <end position="227"/>
    </location>
</feature>
<evidence type="ECO:0000256" key="2">
    <source>
        <dbReference type="SAM" id="MobiDB-lite"/>
    </source>
</evidence>
<feature type="binding site" evidence="1">
    <location>
        <position position="8"/>
    </location>
    <ligand>
        <name>Zn(2+)</name>
        <dbReference type="ChEBI" id="CHEBI:29105"/>
    </ligand>
</feature>
<evidence type="ECO:0000259" key="3">
    <source>
        <dbReference type="PROSITE" id="PS51915"/>
    </source>
</evidence>
<reference evidence="5" key="1">
    <citation type="submission" date="2013-03" db="EMBL/GenBank/DDBJ databases">
        <title>The Genome Sequence of Anopheles dirus WRAIR2.</title>
        <authorList>
            <consortium name="The Broad Institute Genomics Platform"/>
            <person name="Neafsey D.E."/>
            <person name="Walton C."/>
            <person name="Walker B."/>
            <person name="Young S.K."/>
            <person name="Zeng Q."/>
            <person name="Gargeya S."/>
            <person name="Fitzgerald M."/>
            <person name="Haas B."/>
            <person name="Abouelleil A."/>
            <person name="Allen A.W."/>
            <person name="Alvarado L."/>
            <person name="Arachchi H.M."/>
            <person name="Berlin A.M."/>
            <person name="Chapman S.B."/>
            <person name="Gainer-Dewar J."/>
            <person name="Goldberg J."/>
            <person name="Griggs A."/>
            <person name="Gujja S."/>
            <person name="Hansen M."/>
            <person name="Howarth C."/>
            <person name="Imamovic A."/>
            <person name="Ireland A."/>
            <person name="Larimer J."/>
            <person name="McCowan C."/>
            <person name="Murphy C."/>
            <person name="Pearson M."/>
            <person name="Poon T.W."/>
            <person name="Priest M."/>
            <person name="Roberts A."/>
            <person name="Saif S."/>
            <person name="Shea T."/>
            <person name="Sisk P."/>
            <person name="Sykes S."/>
            <person name="Wortman J."/>
            <person name="Nusbaum C."/>
            <person name="Birren B."/>
        </authorList>
    </citation>
    <scope>NUCLEOTIDE SEQUENCE [LARGE SCALE GENOMIC DNA]</scope>
    <source>
        <strain evidence="5">WRAIR2</strain>
    </source>
</reference>
<dbReference type="SUPFAM" id="SSF57716">
    <property type="entry name" value="Glucocorticoid receptor-like (DNA-binding domain)"/>
    <property type="match status" value="1"/>
</dbReference>
<feature type="region of interest" description="Disordered" evidence="2">
    <location>
        <begin position="193"/>
        <end position="260"/>
    </location>
</feature>
<dbReference type="EnsemblMetazoa" id="ADIR003635-RA">
    <property type="protein sequence ID" value="ADIR003635-PA"/>
    <property type="gene ID" value="ADIR003635"/>
</dbReference>
<dbReference type="InterPro" id="IPR012934">
    <property type="entry name" value="Znf_AD"/>
</dbReference>
<feature type="binding site" evidence="1">
    <location>
        <position position="11"/>
    </location>
    <ligand>
        <name>Zn(2+)</name>
        <dbReference type="ChEBI" id="CHEBI:29105"/>
    </ligand>
</feature>
<keyword evidence="1" id="KW-0862">Zinc</keyword>
<feature type="domain" description="ZAD" evidence="3">
    <location>
        <begin position="6"/>
        <end position="88"/>
    </location>
</feature>
<dbReference type="Pfam" id="PF07776">
    <property type="entry name" value="zf-AD"/>
    <property type="match status" value="1"/>
</dbReference>
<sequence>MYNTEQPCRVCLAEGARNIFSNMVVNDETCTVASINHIRDKLQYVTLLQVDEHDGLPFWICELCIIQLNLAYRFKRLAVESDRKLRQPLEARAAVTYDKDPAETDPIGNTITLPVKQEPDLERRNSVLRAPSSALPEEVAALCDTTTGDKMPAMVCVQKDIFNPVEDQLYLSSIFKEEVIAIPWETITPPVVTSEPYQSQPAAGNQKPSQTSRKRNRSENKPHNRERSKTKRNKSKSIKQPAVQAPEGTVAPSRPNNVTARRKRLQKLISDLHIDMMDDGMPYSLRDLSVPAGAEATSAARLPLKRRNSVCVSSFAWL</sequence>
<dbReference type="AlphaFoldDB" id="A0A182N7L1"/>
<dbReference type="SMART" id="SM00868">
    <property type="entry name" value="zf-AD"/>
    <property type="match status" value="1"/>
</dbReference>
<reference evidence="4" key="2">
    <citation type="submission" date="2020-05" db="UniProtKB">
        <authorList>
            <consortium name="EnsemblMetazoa"/>
        </authorList>
    </citation>
    <scope>IDENTIFICATION</scope>
    <source>
        <strain evidence="4">WRAIR2</strain>
    </source>
</reference>
<dbReference type="GO" id="GO:0005634">
    <property type="term" value="C:nucleus"/>
    <property type="evidence" value="ECO:0007669"/>
    <property type="project" value="InterPro"/>
</dbReference>
<feature type="binding site" evidence="1">
    <location>
        <position position="61"/>
    </location>
    <ligand>
        <name>Zn(2+)</name>
        <dbReference type="ChEBI" id="CHEBI:29105"/>
    </ligand>
</feature>
<dbReference type="Proteomes" id="UP000075884">
    <property type="component" value="Unassembled WGS sequence"/>
</dbReference>
<evidence type="ECO:0000256" key="1">
    <source>
        <dbReference type="PROSITE-ProRule" id="PRU01263"/>
    </source>
</evidence>
<accession>A0A182N7L1</accession>
<proteinExistence type="predicted"/>
<dbReference type="GO" id="GO:0008270">
    <property type="term" value="F:zinc ion binding"/>
    <property type="evidence" value="ECO:0007669"/>
    <property type="project" value="UniProtKB-UniRule"/>
</dbReference>
<feature type="compositionally biased region" description="Polar residues" evidence="2">
    <location>
        <begin position="195"/>
        <end position="211"/>
    </location>
</feature>
<organism evidence="4 5">
    <name type="scientific">Anopheles dirus</name>
    <dbReference type="NCBI Taxonomy" id="7168"/>
    <lineage>
        <taxon>Eukaryota</taxon>
        <taxon>Metazoa</taxon>
        <taxon>Ecdysozoa</taxon>
        <taxon>Arthropoda</taxon>
        <taxon>Hexapoda</taxon>
        <taxon>Insecta</taxon>
        <taxon>Pterygota</taxon>
        <taxon>Neoptera</taxon>
        <taxon>Endopterygota</taxon>
        <taxon>Diptera</taxon>
        <taxon>Nematocera</taxon>
        <taxon>Culicoidea</taxon>
        <taxon>Culicidae</taxon>
        <taxon>Anophelinae</taxon>
        <taxon>Anopheles</taxon>
    </lineage>
</organism>
<evidence type="ECO:0000313" key="4">
    <source>
        <dbReference type="EnsemblMetazoa" id="ADIR003635-PA"/>
    </source>
</evidence>
<protein>
    <recommendedName>
        <fullName evidence="3">ZAD domain-containing protein</fullName>
    </recommendedName>
</protein>
<dbReference type="PROSITE" id="PS51915">
    <property type="entry name" value="ZAD"/>
    <property type="match status" value="1"/>
</dbReference>
<feature type="binding site" evidence="1">
    <location>
        <position position="64"/>
    </location>
    <ligand>
        <name>Zn(2+)</name>
        <dbReference type="ChEBI" id="CHEBI:29105"/>
    </ligand>
</feature>
<dbReference type="VEuPathDB" id="VectorBase:ADIR003635"/>
<feature type="compositionally biased region" description="Basic residues" evidence="2">
    <location>
        <begin position="228"/>
        <end position="237"/>
    </location>
</feature>
<keyword evidence="1" id="KW-0479">Metal-binding</keyword>
<name>A0A182N7L1_9DIPT</name>